<evidence type="ECO:0000256" key="1">
    <source>
        <dbReference type="ARBA" id="ARBA00007261"/>
    </source>
</evidence>
<organism evidence="4">
    <name type="scientific">marine metagenome</name>
    <dbReference type="NCBI Taxonomy" id="408172"/>
    <lineage>
        <taxon>unclassified sequences</taxon>
        <taxon>metagenomes</taxon>
        <taxon>ecological metagenomes</taxon>
    </lineage>
</organism>
<feature type="domain" description="Peptidase M16 N-terminal" evidence="2">
    <location>
        <begin position="17"/>
        <end position="163"/>
    </location>
</feature>
<dbReference type="InterPro" id="IPR011249">
    <property type="entry name" value="Metalloenz_LuxS/M16"/>
</dbReference>
<dbReference type="EMBL" id="UINC01007590">
    <property type="protein sequence ID" value="SVA34172.1"/>
    <property type="molecule type" value="Genomic_DNA"/>
</dbReference>
<dbReference type="Gene3D" id="3.30.830.10">
    <property type="entry name" value="Metalloenzyme, LuxS/M16 peptidase-like"/>
    <property type="match status" value="2"/>
</dbReference>
<evidence type="ECO:0000313" key="4">
    <source>
        <dbReference type="EMBL" id="SVA34172.1"/>
    </source>
</evidence>
<dbReference type="InterPro" id="IPR007863">
    <property type="entry name" value="Peptidase_M16_C"/>
</dbReference>
<comment type="similarity">
    <text evidence="1">Belongs to the peptidase M16 family.</text>
</comment>
<dbReference type="InterPro" id="IPR001431">
    <property type="entry name" value="Pept_M16_Zn_BS"/>
</dbReference>
<dbReference type="SUPFAM" id="SSF63411">
    <property type="entry name" value="LuxS/MPP-like metallohydrolase"/>
    <property type="match status" value="2"/>
</dbReference>
<dbReference type="GO" id="GO:0006508">
    <property type="term" value="P:proteolysis"/>
    <property type="evidence" value="ECO:0007669"/>
    <property type="project" value="InterPro"/>
</dbReference>
<sequence>VVELSLPEHGLSTGPGVVSEWMPDAHSVSVGVWVAVGGRDEDPAIAGASHFLEHLLFKGTERRTARAIAELVDATGGEMNAFTSKEYTAYYARVPAGGQEMAVSLLADVLREPAIRTADVETERQVILEELHLQADDPDDVVFGLLYEALFPEHPLGREVLGTESSVAAIGRDEIVGFHDHWYRAPNLVVAAAGAVDHGTLVDKVAEAFSGRTGGEAPVRTAPTLEPVEARRLARPTEATHVAWGWRGLRRDDPRRHALALGIHVLGGGLSSRLFQTVREDRGLAYNVFSSMAGYEDAGLVSVYAGTAPERAGELRKVVADQVADVASHGITAAELAIARDGFEGSILLGLEDSGSRMSRLGMSQSLLGRVVPLDEYVETLRAATLDEVNAVLAEVLSPEPAVAIVGSGT</sequence>
<dbReference type="PANTHER" id="PTHR11851:SF49">
    <property type="entry name" value="MITOCHONDRIAL-PROCESSING PEPTIDASE SUBUNIT ALPHA"/>
    <property type="match status" value="1"/>
</dbReference>
<feature type="domain" description="Peptidase M16 C-terminal" evidence="3">
    <location>
        <begin position="170"/>
        <end position="341"/>
    </location>
</feature>
<evidence type="ECO:0000259" key="2">
    <source>
        <dbReference type="Pfam" id="PF00675"/>
    </source>
</evidence>
<reference evidence="4" key="1">
    <citation type="submission" date="2018-05" db="EMBL/GenBank/DDBJ databases">
        <authorList>
            <person name="Lanie J.A."/>
            <person name="Ng W.-L."/>
            <person name="Kazmierczak K.M."/>
            <person name="Andrzejewski T.M."/>
            <person name="Davidsen T.M."/>
            <person name="Wayne K.J."/>
            <person name="Tettelin H."/>
            <person name="Glass J.I."/>
            <person name="Rusch D."/>
            <person name="Podicherti R."/>
            <person name="Tsui H.-C.T."/>
            <person name="Winkler M.E."/>
        </authorList>
    </citation>
    <scope>NUCLEOTIDE SEQUENCE</scope>
</reference>
<dbReference type="PROSITE" id="PS00143">
    <property type="entry name" value="INSULINASE"/>
    <property type="match status" value="1"/>
</dbReference>
<dbReference type="Pfam" id="PF05193">
    <property type="entry name" value="Peptidase_M16_C"/>
    <property type="match status" value="1"/>
</dbReference>
<dbReference type="AlphaFoldDB" id="A0A381V1B7"/>
<dbReference type="PANTHER" id="PTHR11851">
    <property type="entry name" value="METALLOPROTEASE"/>
    <property type="match status" value="1"/>
</dbReference>
<dbReference type="GO" id="GO:0004222">
    <property type="term" value="F:metalloendopeptidase activity"/>
    <property type="evidence" value="ECO:0007669"/>
    <property type="project" value="InterPro"/>
</dbReference>
<dbReference type="GO" id="GO:0046872">
    <property type="term" value="F:metal ion binding"/>
    <property type="evidence" value="ECO:0007669"/>
    <property type="project" value="InterPro"/>
</dbReference>
<name>A0A381V1B7_9ZZZZ</name>
<dbReference type="Pfam" id="PF00675">
    <property type="entry name" value="Peptidase_M16"/>
    <property type="match status" value="1"/>
</dbReference>
<dbReference type="InterPro" id="IPR011765">
    <property type="entry name" value="Pept_M16_N"/>
</dbReference>
<feature type="non-terminal residue" evidence="4">
    <location>
        <position position="1"/>
    </location>
</feature>
<proteinExistence type="inferred from homology"/>
<protein>
    <recommendedName>
        <fullName evidence="5">Peptidase M16 N-terminal domain-containing protein</fullName>
    </recommendedName>
</protein>
<dbReference type="InterPro" id="IPR050361">
    <property type="entry name" value="MPP/UQCRC_Complex"/>
</dbReference>
<evidence type="ECO:0000259" key="3">
    <source>
        <dbReference type="Pfam" id="PF05193"/>
    </source>
</evidence>
<evidence type="ECO:0008006" key="5">
    <source>
        <dbReference type="Google" id="ProtNLM"/>
    </source>
</evidence>
<accession>A0A381V1B7</accession>
<gene>
    <name evidence="4" type="ORF">METZ01_LOCUS87026</name>
</gene>